<dbReference type="PANTHER" id="PTHR10775:SF188">
    <property type="entry name" value="TRANSPOSASE-ASSOCIATED DOMAIN-CONTAINING PROTEIN"/>
    <property type="match status" value="1"/>
</dbReference>
<comment type="caution">
    <text evidence="1">The sequence shown here is derived from an EMBL/GenBank/DDBJ whole genome shotgun (WGS) entry which is preliminary data.</text>
</comment>
<protein>
    <submittedName>
        <fullName evidence="1">Uncharacterized protein</fullName>
    </submittedName>
</protein>
<dbReference type="EMBL" id="JBBNAG010000006">
    <property type="protein sequence ID" value="KAK9126249.1"/>
    <property type="molecule type" value="Genomic_DNA"/>
</dbReference>
<sequence length="168" mass="19132">MVGMVNEAMDNLHIGSDQMNDNMPEIGNRSGPNEETFAYLRLLQEAKQELYPGCNNFTALSFIVHLLNIKVLCSWTYKLFTMLLELLKKSFSSSVRLPQSYYKANKMTTDLGFTSETFDACPNNCMLFRNEDANLDECEICHTSRFKQSKDGSSEGKKVATKKLDTFH</sequence>
<dbReference type="AlphaFoldDB" id="A0AAP0P140"/>
<reference evidence="1 2" key="1">
    <citation type="submission" date="2024-01" db="EMBL/GenBank/DDBJ databases">
        <title>Genome assemblies of Stephania.</title>
        <authorList>
            <person name="Yang L."/>
        </authorList>
    </citation>
    <scope>NUCLEOTIDE SEQUENCE [LARGE SCALE GENOMIC DNA]</scope>
    <source>
        <strain evidence="1">JXDWG</strain>
        <tissue evidence="1">Leaf</tissue>
    </source>
</reference>
<accession>A0AAP0P140</accession>
<keyword evidence="2" id="KW-1185">Reference proteome</keyword>
<evidence type="ECO:0000313" key="1">
    <source>
        <dbReference type="EMBL" id="KAK9126249.1"/>
    </source>
</evidence>
<organism evidence="1 2">
    <name type="scientific">Stephania cephalantha</name>
    <dbReference type="NCBI Taxonomy" id="152367"/>
    <lineage>
        <taxon>Eukaryota</taxon>
        <taxon>Viridiplantae</taxon>
        <taxon>Streptophyta</taxon>
        <taxon>Embryophyta</taxon>
        <taxon>Tracheophyta</taxon>
        <taxon>Spermatophyta</taxon>
        <taxon>Magnoliopsida</taxon>
        <taxon>Ranunculales</taxon>
        <taxon>Menispermaceae</taxon>
        <taxon>Menispermoideae</taxon>
        <taxon>Cissampelideae</taxon>
        <taxon>Stephania</taxon>
    </lineage>
</organism>
<proteinExistence type="predicted"/>
<evidence type="ECO:0000313" key="2">
    <source>
        <dbReference type="Proteomes" id="UP001419268"/>
    </source>
</evidence>
<dbReference type="Proteomes" id="UP001419268">
    <property type="component" value="Unassembled WGS sequence"/>
</dbReference>
<gene>
    <name evidence="1" type="ORF">Scep_015095</name>
</gene>
<dbReference type="PANTHER" id="PTHR10775">
    <property type="entry name" value="OS08G0208400 PROTEIN"/>
    <property type="match status" value="1"/>
</dbReference>
<name>A0AAP0P140_9MAGN</name>